<dbReference type="InterPro" id="IPR029044">
    <property type="entry name" value="Nucleotide-diphossugar_trans"/>
</dbReference>
<dbReference type="SUPFAM" id="SSF53448">
    <property type="entry name" value="Nucleotide-diphospho-sugar transferases"/>
    <property type="match status" value="1"/>
</dbReference>
<keyword evidence="2" id="KW-0808">Transferase</keyword>
<proteinExistence type="predicted"/>
<organism evidence="2 3">
    <name type="scientific">Spirosoma terrae</name>
    <dbReference type="NCBI Taxonomy" id="1968276"/>
    <lineage>
        <taxon>Bacteria</taxon>
        <taxon>Pseudomonadati</taxon>
        <taxon>Bacteroidota</taxon>
        <taxon>Cytophagia</taxon>
        <taxon>Cytophagales</taxon>
        <taxon>Cytophagaceae</taxon>
        <taxon>Spirosoma</taxon>
    </lineage>
</organism>
<evidence type="ECO:0000313" key="3">
    <source>
        <dbReference type="Proteomes" id="UP000474175"/>
    </source>
</evidence>
<accession>A0A6L9LAL0</accession>
<dbReference type="Proteomes" id="UP000474175">
    <property type="component" value="Unassembled WGS sequence"/>
</dbReference>
<dbReference type="GO" id="GO:0016740">
    <property type="term" value="F:transferase activity"/>
    <property type="evidence" value="ECO:0007669"/>
    <property type="project" value="UniProtKB-KW"/>
</dbReference>
<dbReference type="EMBL" id="JAAFZH010000012">
    <property type="protein sequence ID" value="NDU97574.1"/>
    <property type="molecule type" value="Genomic_DNA"/>
</dbReference>
<dbReference type="AlphaFoldDB" id="A0A6L9LAL0"/>
<dbReference type="InterPro" id="IPR001173">
    <property type="entry name" value="Glyco_trans_2-like"/>
</dbReference>
<dbReference type="RefSeq" id="WP_163953166.1">
    <property type="nucleotide sequence ID" value="NZ_JAAFZH010000012.1"/>
</dbReference>
<feature type="domain" description="Glycosyltransferase 2-like" evidence="1">
    <location>
        <begin position="8"/>
        <end position="112"/>
    </location>
</feature>
<gene>
    <name evidence="2" type="ORF">GK108_22005</name>
</gene>
<protein>
    <submittedName>
        <fullName evidence="2">Glycosyltransferase family 2 protein</fullName>
    </submittedName>
</protein>
<evidence type="ECO:0000259" key="1">
    <source>
        <dbReference type="Pfam" id="PF00535"/>
    </source>
</evidence>
<comment type="caution">
    <text evidence="2">The sequence shown here is derived from an EMBL/GenBank/DDBJ whole genome shotgun (WGS) entry which is preliminary data.</text>
</comment>
<evidence type="ECO:0000313" key="2">
    <source>
        <dbReference type="EMBL" id="NDU97574.1"/>
    </source>
</evidence>
<sequence>MSFEYAPILIFTYKRIATLKTTIDCLKRNKYSSLHELYIFSDGPKTDSDVDSINEVRKFIKSVNGFKNIYIRESTINKGLANSIIDGVSEIINIYGKVIVLEDDLMTSPNFLAYMNLGLNHYINNSKVFSVSGFTMPIKGLQPNSIYFTKRASCWGWATWADRWGNIDWAVKNYEDFNADSVLKNRFNEMGSDMSNMLNRQMSGEINSWAIRWCFHQFMNDLYTVFPAISKVINIGLEDPNATHTNEKFNRFKTFLDYTNNEHYLFTDNVELDGDIIKQFIRPYSIQQRIKYKILNALF</sequence>
<dbReference type="Pfam" id="PF00535">
    <property type="entry name" value="Glycos_transf_2"/>
    <property type="match status" value="1"/>
</dbReference>
<keyword evidence="3" id="KW-1185">Reference proteome</keyword>
<name>A0A6L9LAL0_9BACT</name>
<dbReference type="Gene3D" id="3.90.550.10">
    <property type="entry name" value="Spore Coat Polysaccharide Biosynthesis Protein SpsA, Chain A"/>
    <property type="match status" value="1"/>
</dbReference>
<reference evidence="2 3" key="1">
    <citation type="submission" date="2020-02" db="EMBL/GenBank/DDBJ databases">
        <title>Draft genome sequence of two Spirosoma agri KCTC 52727 and Spirosoma terrae KCTC 52035.</title>
        <authorList>
            <person name="Rojas J."/>
            <person name="Ambika Manirajan B."/>
            <person name="Suarez C."/>
            <person name="Ratering S."/>
            <person name="Schnell S."/>
        </authorList>
    </citation>
    <scope>NUCLEOTIDE SEQUENCE [LARGE SCALE GENOMIC DNA]</scope>
    <source>
        <strain evidence="2 3">KCTC 52035</strain>
    </source>
</reference>